<dbReference type="UniPathway" id="UPA00068">
    <property type="reaction ID" value="UER00113"/>
</dbReference>
<dbReference type="NCBIfam" id="NF001770">
    <property type="entry name" value="PRK00509.1"/>
    <property type="match status" value="1"/>
</dbReference>
<reference evidence="18" key="1">
    <citation type="submission" date="2025-08" db="UniProtKB">
        <authorList>
            <consortium name="Ensembl"/>
        </authorList>
    </citation>
    <scope>IDENTIFICATION</scope>
</reference>
<dbReference type="InterPro" id="IPR048267">
    <property type="entry name" value="Arginosuc_syn_N"/>
</dbReference>
<comment type="catalytic activity">
    <reaction evidence="15">
        <text>L-citrulline + L-aspartate + ATP = 2-(N(omega)-L-arginino)succinate + AMP + diphosphate + H(+)</text>
        <dbReference type="Rhea" id="RHEA:10932"/>
        <dbReference type="ChEBI" id="CHEBI:15378"/>
        <dbReference type="ChEBI" id="CHEBI:29991"/>
        <dbReference type="ChEBI" id="CHEBI:30616"/>
        <dbReference type="ChEBI" id="CHEBI:33019"/>
        <dbReference type="ChEBI" id="CHEBI:57472"/>
        <dbReference type="ChEBI" id="CHEBI:57743"/>
        <dbReference type="ChEBI" id="CHEBI:456215"/>
        <dbReference type="EC" id="6.3.4.5"/>
    </reaction>
</comment>
<dbReference type="InterPro" id="IPR023434">
    <property type="entry name" value="Arginosuc_synth_type_1_subfam"/>
</dbReference>
<evidence type="ECO:0000256" key="14">
    <source>
        <dbReference type="ARBA" id="ARBA00029916"/>
    </source>
</evidence>
<dbReference type="NCBIfam" id="TIGR00032">
    <property type="entry name" value="argG"/>
    <property type="match status" value="1"/>
</dbReference>
<dbReference type="SUPFAM" id="SSF52402">
    <property type="entry name" value="Adenine nucleotide alpha hydrolases-like"/>
    <property type="match status" value="1"/>
</dbReference>
<feature type="domain" description="Arginosuccinate synthase-like N-terminal" evidence="16">
    <location>
        <begin position="13"/>
        <end position="129"/>
    </location>
</feature>
<keyword evidence="8" id="KW-0597">Phosphoprotein</keyword>
<dbReference type="UniPathway" id="UPA00158">
    <property type="reaction ID" value="UER00272"/>
</dbReference>
<evidence type="ECO:0000313" key="19">
    <source>
        <dbReference type="Proteomes" id="UP000694700"/>
    </source>
</evidence>
<proteinExistence type="inferred from homology"/>
<evidence type="ECO:0000259" key="17">
    <source>
        <dbReference type="Pfam" id="PF20979"/>
    </source>
</evidence>
<keyword evidence="7" id="KW-0963">Cytoplasm</keyword>
<dbReference type="Gene3D" id="3.90.1260.10">
    <property type="entry name" value="Argininosuccinate synthetase, chain A, domain 2"/>
    <property type="match status" value="1"/>
</dbReference>
<evidence type="ECO:0000256" key="1">
    <source>
        <dbReference type="ARBA" id="ARBA00004514"/>
    </source>
</evidence>
<dbReference type="Ensembl" id="ENSCCRT00015008234.1">
    <property type="protein sequence ID" value="ENSCCRP00015007906.1"/>
    <property type="gene ID" value="ENSCCRG00015003039.1"/>
</dbReference>
<evidence type="ECO:0000256" key="4">
    <source>
        <dbReference type="ARBA" id="ARBA00012286"/>
    </source>
</evidence>
<sequence length="420" mass="47210">MFSLNGQMSKGSVVLAYSGGLDTSCILLWLKEQGYEVIAYLANIGQDEDFDAARKKAETLGAKKVFIEDLRSEFVQEFIWPAVQANAVYEDRYLLGTSIARPCIARRQVQIAQREGAQYVSHGATGKTVNKTNIIGVFLFVQNCLVIVWEISLSGNGFKLRPVAHMIVVFAQKHGIPVPVTPKAPWSMDANLMHISYESGVLENPKNHAPPDLYQMTKNPEDSPNEPDLLEIHFTRGVPVKVTHVKEGTCKETPLEIFCYLNEIGGKHGVGRIDIVENRFIGMKSRGIYETPGGTILLHAHLDIETFTMDREVRKIKQSLGIKFSELIYNGFWYSPECEFVRHCIDKSQENVEGRVQLSVFKGQVYILGRESPKSLYNEELVSMDVQGDYDPCDASGFIRINAVRLREHNRLQGAAQKKL</sequence>
<feature type="domain" description="Arginosuccinate synthase C-terminal" evidence="17">
    <location>
        <begin position="186"/>
        <end position="407"/>
    </location>
</feature>
<evidence type="ECO:0000256" key="11">
    <source>
        <dbReference type="ARBA" id="ARBA00022605"/>
    </source>
</evidence>
<keyword evidence="10" id="KW-0436">Ligase</keyword>
<evidence type="ECO:0000259" key="16">
    <source>
        <dbReference type="Pfam" id="PF00764"/>
    </source>
</evidence>
<evidence type="ECO:0000256" key="10">
    <source>
        <dbReference type="ARBA" id="ARBA00022598"/>
    </source>
</evidence>
<dbReference type="GO" id="GO:0004055">
    <property type="term" value="F:argininosuccinate synthase activity"/>
    <property type="evidence" value="ECO:0007669"/>
    <property type="project" value="UniProtKB-EC"/>
</dbReference>
<evidence type="ECO:0000256" key="5">
    <source>
        <dbReference type="ARBA" id="ARBA00014810"/>
    </source>
</evidence>
<dbReference type="AlphaFoldDB" id="A0A8C1SH48"/>
<dbReference type="GO" id="GO:0000053">
    <property type="term" value="P:argininosuccinate metabolic process"/>
    <property type="evidence" value="ECO:0007669"/>
    <property type="project" value="TreeGrafter"/>
</dbReference>
<dbReference type="Proteomes" id="UP000694700">
    <property type="component" value="Unplaced"/>
</dbReference>
<dbReference type="FunFam" id="3.90.1260.10:FF:000005">
    <property type="entry name" value="Argininosuccinate synthase 1"/>
    <property type="match status" value="1"/>
</dbReference>
<dbReference type="SUPFAM" id="SSF69864">
    <property type="entry name" value="Argininosuccinate synthetase, C-terminal domain"/>
    <property type="match status" value="1"/>
</dbReference>
<dbReference type="EC" id="6.3.4.5" evidence="4"/>
<dbReference type="GO" id="GO:0000050">
    <property type="term" value="P:urea cycle"/>
    <property type="evidence" value="ECO:0007669"/>
    <property type="project" value="UniProtKB-UniPathway"/>
</dbReference>
<dbReference type="GO" id="GO:0006526">
    <property type="term" value="P:L-arginine biosynthetic process"/>
    <property type="evidence" value="ECO:0007669"/>
    <property type="project" value="UniProtKB-UniPathway"/>
</dbReference>
<organism evidence="18 19">
    <name type="scientific">Cyprinus carpio</name>
    <name type="common">Common carp</name>
    <dbReference type="NCBI Taxonomy" id="7962"/>
    <lineage>
        <taxon>Eukaryota</taxon>
        <taxon>Metazoa</taxon>
        <taxon>Chordata</taxon>
        <taxon>Craniata</taxon>
        <taxon>Vertebrata</taxon>
        <taxon>Euteleostomi</taxon>
        <taxon>Actinopterygii</taxon>
        <taxon>Neopterygii</taxon>
        <taxon>Teleostei</taxon>
        <taxon>Ostariophysi</taxon>
        <taxon>Cypriniformes</taxon>
        <taxon>Cyprinidae</taxon>
        <taxon>Cyprininae</taxon>
        <taxon>Cyprinus</taxon>
    </lineage>
</organism>
<dbReference type="InterPro" id="IPR001518">
    <property type="entry name" value="Arginosuc_synth"/>
</dbReference>
<evidence type="ECO:0000256" key="12">
    <source>
        <dbReference type="ARBA" id="ARBA00022741"/>
    </source>
</evidence>
<comment type="pathway">
    <text evidence="3">Nitrogen metabolism; urea cycle; (N(omega)-L-arginino)succinate from L-aspartate and L-citrulline: step 1/1.</text>
</comment>
<dbReference type="HAMAP" id="MF_00005">
    <property type="entry name" value="Arg_succ_synth_type1"/>
    <property type="match status" value="1"/>
</dbReference>
<gene>
    <name evidence="18" type="primary">LOC109070501</name>
</gene>
<dbReference type="FunFam" id="3.40.50.620:FF:000019">
    <property type="entry name" value="Argininosuccinate synthase"/>
    <property type="match status" value="1"/>
</dbReference>
<evidence type="ECO:0000313" key="18">
    <source>
        <dbReference type="Ensembl" id="ENSCCRP00015007906.1"/>
    </source>
</evidence>
<keyword evidence="12" id="KW-0547">Nucleotide-binding</keyword>
<name>A0A8C1SH48_CYPCA</name>
<comment type="pathway">
    <text evidence="2">Amino-acid biosynthesis; L-arginine biosynthesis; L-arginine from L-ornithine and carbamoyl phosphate: step 2/3.</text>
</comment>
<evidence type="ECO:0000256" key="8">
    <source>
        <dbReference type="ARBA" id="ARBA00022553"/>
    </source>
</evidence>
<dbReference type="GO" id="GO:0005524">
    <property type="term" value="F:ATP binding"/>
    <property type="evidence" value="ECO:0007669"/>
    <property type="project" value="UniProtKB-KW"/>
</dbReference>
<dbReference type="InterPro" id="IPR048268">
    <property type="entry name" value="Arginosuc_syn_C"/>
</dbReference>
<dbReference type="Gene3D" id="1.20.5.470">
    <property type="entry name" value="Single helix bin"/>
    <property type="match status" value="1"/>
</dbReference>
<dbReference type="Pfam" id="PF00764">
    <property type="entry name" value="Arginosuc_synth"/>
    <property type="match status" value="1"/>
</dbReference>
<evidence type="ECO:0000256" key="13">
    <source>
        <dbReference type="ARBA" id="ARBA00022840"/>
    </source>
</evidence>
<dbReference type="PANTHER" id="PTHR11587">
    <property type="entry name" value="ARGININOSUCCINATE SYNTHASE"/>
    <property type="match status" value="1"/>
</dbReference>
<evidence type="ECO:0000256" key="9">
    <source>
        <dbReference type="ARBA" id="ARBA00022571"/>
    </source>
</evidence>
<evidence type="ECO:0000256" key="7">
    <source>
        <dbReference type="ARBA" id="ARBA00022490"/>
    </source>
</evidence>
<evidence type="ECO:0000256" key="6">
    <source>
        <dbReference type="ARBA" id="ARBA00022436"/>
    </source>
</evidence>
<dbReference type="InterPro" id="IPR018223">
    <property type="entry name" value="Arginosuc_synth_CS"/>
</dbReference>
<dbReference type="GO" id="GO:0005829">
    <property type="term" value="C:cytosol"/>
    <property type="evidence" value="ECO:0007669"/>
    <property type="project" value="UniProtKB-SubCell"/>
</dbReference>
<dbReference type="InterPro" id="IPR014729">
    <property type="entry name" value="Rossmann-like_a/b/a_fold"/>
</dbReference>
<keyword evidence="11" id="KW-0028">Amino-acid biosynthesis</keyword>
<keyword evidence="13" id="KW-0067">ATP-binding</keyword>
<dbReference type="PROSITE" id="PS00564">
    <property type="entry name" value="ARGININOSUCCIN_SYN_1"/>
    <property type="match status" value="1"/>
</dbReference>
<dbReference type="Gene3D" id="3.40.50.620">
    <property type="entry name" value="HUPs"/>
    <property type="match status" value="1"/>
</dbReference>
<evidence type="ECO:0000256" key="3">
    <source>
        <dbReference type="ARBA" id="ARBA00005154"/>
    </source>
</evidence>
<dbReference type="PANTHER" id="PTHR11587:SF2">
    <property type="entry name" value="ARGININOSUCCINATE SYNTHASE"/>
    <property type="match status" value="1"/>
</dbReference>
<protein>
    <recommendedName>
        <fullName evidence="5">Argininosuccinate synthase</fullName>
        <ecNumber evidence="4">6.3.4.5</ecNumber>
    </recommendedName>
    <alternativeName>
        <fullName evidence="14">Citrulline--aspartate ligase</fullName>
    </alternativeName>
</protein>
<keyword evidence="9" id="KW-0055">Arginine biosynthesis</keyword>
<dbReference type="InterPro" id="IPR024074">
    <property type="entry name" value="AS_cat/multimer_dom_body"/>
</dbReference>
<comment type="subcellular location">
    <subcellularLocation>
        <location evidence="1">Cytoplasm</location>
        <location evidence="1">Cytosol</location>
    </subcellularLocation>
</comment>
<evidence type="ECO:0000256" key="2">
    <source>
        <dbReference type="ARBA" id="ARBA00004967"/>
    </source>
</evidence>
<keyword evidence="6" id="KW-0835">Urea cycle</keyword>
<evidence type="ECO:0000256" key="15">
    <source>
        <dbReference type="ARBA" id="ARBA00049077"/>
    </source>
</evidence>
<accession>A0A8C1SH48</accession>
<dbReference type="CDD" id="cd01999">
    <property type="entry name" value="ASS"/>
    <property type="match status" value="1"/>
</dbReference>
<dbReference type="Pfam" id="PF20979">
    <property type="entry name" value="Arginosuc_syn_C"/>
    <property type="match status" value="1"/>
</dbReference>